<dbReference type="Pfam" id="PF14384">
    <property type="entry name" value="BrnA_antitoxin"/>
    <property type="match status" value="1"/>
</dbReference>
<dbReference type="OrthoDB" id="9796641at2"/>
<dbReference type="AlphaFoldDB" id="A0A1V2ZY74"/>
<sequence>MPKFMTLRDGRRVALNDADEETRVNEGIAADPDTHEPDEQEFANLRPVGRPRSEVTKERITIRLSPEVVDAFRATGKGWQTRMDAALKEWLKEHHPTPDP</sequence>
<protein>
    <recommendedName>
        <fullName evidence="4">BrnA antitoxin family protein</fullName>
    </recommendedName>
</protein>
<reference evidence="2 3" key="1">
    <citation type="submission" date="2017-02" db="EMBL/GenBank/DDBJ databases">
        <title>Genomic diversity within the haloalkaliphilic genus Thioalkalivibrio.</title>
        <authorList>
            <person name="Ahn A.-C."/>
            <person name="Meier-Kolthoff J."/>
            <person name="Overmars L."/>
            <person name="Richter M."/>
            <person name="Woyke T."/>
            <person name="Sorokin D.Y."/>
            <person name="Muyzer G."/>
        </authorList>
    </citation>
    <scope>NUCLEOTIDE SEQUENCE [LARGE SCALE GENOMIC DNA]</scope>
    <source>
        <strain evidence="2 3">HL17</strain>
    </source>
</reference>
<gene>
    <name evidence="2" type="ORF">B1A74_07885</name>
</gene>
<evidence type="ECO:0008006" key="4">
    <source>
        <dbReference type="Google" id="ProtNLM"/>
    </source>
</evidence>
<dbReference type="Proteomes" id="UP000189177">
    <property type="component" value="Unassembled WGS sequence"/>
</dbReference>
<evidence type="ECO:0000313" key="2">
    <source>
        <dbReference type="EMBL" id="OOC10039.1"/>
    </source>
</evidence>
<organism evidence="2 3">
    <name type="scientific">Thioalkalivibrio halophilus</name>
    <dbReference type="NCBI Taxonomy" id="252474"/>
    <lineage>
        <taxon>Bacteria</taxon>
        <taxon>Pseudomonadati</taxon>
        <taxon>Pseudomonadota</taxon>
        <taxon>Gammaproteobacteria</taxon>
        <taxon>Chromatiales</taxon>
        <taxon>Ectothiorhodospiraceae</taxon>
        <taxon>Thioalkalivibrio</taxon>
    </lineage>
</organism>
<evidence type="ECO:0000256" key="1">
    <source>
        <dbReference type="SAM" id="MobiDB-lite"/>
    </source>
</evidence>
<keyword evidence="3" id="KW-1185">Reference proteome</keyword>
<proteinExistence type="predicted"/>
<dbReference type="EMBL" id="MUZR01000025">
    <property type="protein sequence ID" value="OOC10039.1"/>
    <property type="molecule type" value="Genomic_DNA"/>
</dbReference>
<name>A0A1V2ZY74_9GAMM</name>
<dbReference type="InterPro" id="IPR025528">
    <property type="entry name" value="BrnA_antitoxin"/>
</dbReference>
<feature type="region of interest" description="Disordered" evidence="1">
    <location>
        <begin position="16"/>
        <end position="55"/>
    </location>
</feature>
<dbReference type="STRING" id="252474.B1A74_07885"/>
<evidence type="ECO:0000313" key="3">
    <source>
        <dbReference type="Proteomes" id="UP000189177"/>
    </source>
</evidence>
<accession>A0A1V2ZY74</accession>
<comment type="caution">
    <text evidence="2">The sequence shown here is derived from an EMBL/GenBank/DDBJ whole genome shotgun (WGS) entry which is preliminary data.</text>
</comment>
<dbReference type="RefSeq" id="WP_051080621.1">
    <property type="nucleotide sequence ID" value="NZ_MUZR01000025.1"/>
</dbReference>